<dbReference type="Gene3D" id="3.40.630.30">
    <property type="match status" value="1"/>
</dbReference>
<evidence type="ECO:0000313" key="2">
    <source>
        <dbReference type="EMBL" id="KAB1439813.1"/>
    </source>
</evidence>
<dbReference type="CDD" id="cd04301">
    <property type="entry name" value="NAT_SF"/>
    <property type="match status" value="1"/>
</dbReference>
<dbReference type="SUPFAM" id="SSF55729">
    <property type="entry name" value="Acyl-CoA N-acyltransferases (Nat)"/>
    <property type="match status" value="1"/>
</dbReference>
<dbReference type="EMBL" id="WAGX01000004">
    <property type="protein sequence ID" value="KAB1439813.1"/>
    <property type="molecule type" value="Genomic_DNA"/>
</dbReference>
<dbReference type="GO" id="GO:0016747">
    <property type="term" value="F:acyltransferase activity, transferring groups other than amino-acyl groups"/>
    <property type="evidence" value="ECO:0007669"/>
    <property type="project" value="InterPro"/>
</dbReference>
<dbReference type="OrthoDB" id="9790865at2"/>
<dbReference type="PROSITE" id="PS51186">
    <property type="entry name" value="GNAT"/>
    <property type="match status" value="1"/>
</dbReference>
<proteinExistence type="predicted"/>
<organism evidence="2 3">
    <name type="scientific">Candidatus Galacturonatibacter soehngenii</name>
    <dbReference type="NCBI Taxonomy" id="2307010"/>
    <lineage>
        <taxon>Bacteria</taxon>
        <taxon>Bacillati</taxon>
        <taxon>Bacillota</taxon>
        <taxon>Clostridia</taxon>
        <taxon>Lachnospirales</taxon>
        <taxon>Lachnospiraceae</taxon>
        <taxon>Candidatus Galacturonatibacter</taxon>
    </lineage>
</organism>
<gene>
    <name evidence="2" type="ORF">F7O84_05355</name>
</gene>
<keyword evidence="3" id="KW-1185">Reference proteome</keyword>
<evidence type="ECO:0000259" key="1">
    <source>
        <dbReference type="PROSITE" id="PS51186"/>
    </source>
</evidence>
<dbReference type="Pfam" id="PF00583">
    <property type="entry name" value="Acetyltransf_1"/>
    <property type="match status" value="1"/>
</dbReference>
<keyword evidence="2" id="KW-0808">Transferase</keyword>
<reference evidence="2 3" key="1">
    <citation type="submission" date="2019-09" db="EMBL/GenBank/DDBJ databases">
        <authorList>
            <person name="Valk L.C."/>
        </authorList>
    </citation>
    <scope>NUCLEOTIDE SEQUENCE [LARGE SCALE GENOMIC DNA]</scope>
    <source>
        <strain evidence="2">GalUA</strain>
    </source>
</reference>
<dbReference type="Proteomes" id="UP000461768">
    <property type="component" value="Unassembled WGS sequence"/>
</dbReference>
<comment type="caution">
    <text evidence="2">The sequence shown here is derived from an EMBL/GenBank/DDBJ whole genome shotgun (WGS) entry which is preliminary data.</text>
</comment>
<evidence type="ECO:0000313" key="3">
    <source>
        <dbReference type="Proteomes" id="UP000461768"/>
    </source>
</evidence>
<dbReference type="AlphaFoldDB" id="A0A7V7UHB5"/>
<protein>
    <submittedName>
        <fullName evidence="2">GNAT family N-acetyltransferase</fullName>
    </submittedName>
</protein>
<sequence length="177" mass="20242">MELKNKMILQIEKAVKEDAKQIIDYLNIVGGESDNLLFGANEFVISLEAEENFIESINQSEASAFFIGKIEEEIICVGSIMASSRNRIAHHSELAISVKKKYWGMGVGTHLMQTMIDYAKNSKITEILHLGVRSDNELAIQLYKKMGFEEYGRFDKFFKIDGAYYDEVLMKVNLREK</sequence>
<dbReference type="InterPro" id="IPR000182">
    <property type="entry name" value="GNAT_dom"/>
</dbReference>
<dbReference type="InterPro" id="IPR016181">
    <property type="entry name" value="Acyl_CoA_acyltransferase"/>
</dbReference>
<name>A0A7V7UHB5_9FIRM</name>
<feature type="domain" description="N-acetyltransferase" evidence="1">
    <location>
        <begin position="9"/>
        <end position="175"/>
    </location>
</feature>
<dbReference type="RefSeq" id="WP_151142697.1">
    <property type="nucleotide sequence ID" value="NZ_WAGX01000004.1"/>
</dbReference>
<accession>A0A7V7UHB5</accession>
<dbReference type="PANTHER" id="PTHR43415">
    <property type="entry name" value="SPERMIDINE N(1)-ACETYLTRANSFERASE"/>
    <property type="match status" value="1"/>
</dbReference>
<reference evidence="2 3" key="2">
    <citation type="submission" date="2020-02" db="EMBL/GenBank/DDBJ databases">
        <title>Candidatus Galacturonibacter soehngenii shows hetero-acetogenic catabolism of galacturonic acid but lacks a canonical carbon monoxide dehydrogenase/acetyl-CoA synthase complex.</title>
        <authorList>
            <person name="Diender M."/>
            <person name="Stouten G.R."/>
            <person name="Petersen J.F."/>
            <person name="Nielsen P.H."/>
            <person name="Dueholm M.S."/>
            <person name="Pronk J.T."/>
            <person name="Van Loosdrecht M.C.M."/>
        </authorList>
    </citation>
    <scope>NUCLEOTIDE SEQUENCE [LARGE SCALE GENOMIC DNA]</scope>
    <source>
        <strain evidence="2">GalUA</strain>
    </source>
</reference>
<dbReference type="PANTHER" id="PTHR43415:SF3">
    <property type="entry name" value="GNAT-FAMILY ACETYLTRANSFERASE"/>
    <property type="match status" value="1"/>
</dbReference>